<name>A0ABN9Y2H1_9DINO</name>
<accession>A0ABN9Y2H1</accession>
<sequence length="383" mass="40614">MARRQPGTGPAAEEFWLAAGLLVGPCLAWLKMLASCHGSPQRQRVHAVSMPREMQATGPVPNAIHFDAAVSACGRGAQRRGPPLRLVALGAAVSARPRAQLRERALCVLRAAGPIALHARSRRAEHRGQRVRGVCAERERALLLVGGLPRQRLDADAVTCSAAIGACEKGQRWEMALASWEAMLRQRVRANEALPARCASLRAAAGALELAHLWQRTLAVLGCLQRGRQRPDVATSRAALGALEAAGHAQQALPPLAAAADAVAWRECWSRQDRRARRREAARVPPRRSARLHDATLEGRPGLGSELTRESLQAPGRRGGARGAQALLCALGHLGGAPAAGALVAHAARFELLLRAPFVLSGSAVGIGGVPAVRGDVCWRRPG</sequence>
<feature type="compositionally biased region" description="Basic residues" evidence="1">
    <location>
        <begin position="276"/>
        <end position="290"/>
    </location>
</feature>
<dbReference type="EMBL" id="CAUYUJ010021519">
    <property type="protein sequence ID" value="CAK0905236.1"/>
    <property type="molecule type" value="Genomic_DNA"/>
</dbReference>
<evidence type="ECO:0000313" key="2">
    <source>
        <dbReference type="EMBL" id="CAK0905236.1"/>
    </source>
</evidence>
<comment type="caution">
    <text evidence="2">The sequence shown here is derived from an EMBL/GenBank/DDBJ whole genome shotgun (WGS) entry which is preliminary data.</text>
</comment>
<dbReference type="Gene3D" id="1.25.40.10">
    <property type="entry name" value="Tetratricopeptide repeat domain"/>
    <property type="match status" value="1"/>
</dbReference>
<evidence type="ECO:0000256" key="1">
    <source>
        <dbReference type="SAM" id="MobiDB-lite"/>
    </source>
</evidence>
<protein>
    <submittedName>
        <fullName evidence="2">Uncharacterized protein</fullName>
    </submittedName>
</protein>
<reference evidence="2" key="1">
    <citation type="submission" date="2023-10" db="EMBL/GenBank/DDBJ databases">
        <authorList>
            <person name="Chen Y."/>
            <person name="Shah S."/>
            <person name="Dougan E. K."/>
            <person name="Thang M."/>
            <person name="Chan C."/>
        </authorList>
    </citation>
    <scope>NUCLEOTIDE SEQUENCE [LARGE SCALE GENOMIC DNA]</scope>
</reference>
<evidence type="ECO:0000313" key="3">
    <source>
        <dbReference type="Proteomes" id="UP001189429"/>
    </source>
</evidence>
<dbReference type="Proteomes" id="UP001189429">
    <property type="component" value="Unassembled WGS sequence"/>
</dbReference>
<keyword evidence="3" id="KW-1185">Reference proteome</keyword>
<proteinExistence type="predicted"/>
<organism evidence="2 3">
    <name type="scientific">Prorocentrum cordatum</name>
    <dbReference type="NCBI Taxonomy" id="2364126"/>
    <lineage>
        <taxon>Eukaryota</taxon>
        <taxon>Sar</taxon>
        <taxon>Alveolata</taxon>
        <taxon>Dinophyceae</taxon>
        <taxon>Prorocentrales</taxon>
        <taxon>Prorocentraceae</taxon>
        <taxon>Prorocentrum</taxon>
    </lineage>
</organism>
<gene>
    <name evidence="2" type="ORF">PCOR1329_LOCUS80987</name>
</gene>
<feature type="region of interest" description="Disordered" evidence="1">
    <location>
        <begin position="276"/>
        <end position="308"/>
    </location>
</feature>
<dbReference type="InterPro" id="IPR011990">
    <property type="entry name" value="TPR-like_helical_dom_sf"/>
</dbReference>